<dbReference type="InterPro" id="IPR013519">
    <property type="entry name" value="Int_alpha_beta-p"/>
</dbReference>
<comment type="subcellular location">
    <subcellularLocation>
        <location evidence="5">Membrane</location>
        <topology evidence="5">Single-pass type I membrane protein</topology>
    </subcellularLocation>
</comment>
<evidence type="ECO:0000256" key="5">
    <source>
        <dbReference type="RuleBase" id="RU003762"/>
    </source>
</evidence>
<dbReference type="GO" id="GO:0008305">
    <property type="term" value="C:integrin complex"/>
    <property type="evidence" value="ECO:0007669"/>
    <property type="project" value="InterPro"/>
</dbReference>
<evidence type="ECO:0000256" key="3">
    <source>
        <dbReference type="ARBA" id="ARBA00023180"/>
    </source>
</evidence>
<accession>A0AAD8CDI4</accession>
<evidence type="ECO:0000313" key="6">
    <source>
        <dbReference type="EMBL" id="KAK0070558.1"/>
    </source>
</evidence>
<dbReference type="PROSITE" id="PS51470">
    <property type="entry name" value="FG_GAP"/>
    <property type="match status" value="2"/>
</dbReference>
<evidence type="ECO:0000313" key="7">
    <source>
        <dbReference type="Proteomes" id="UP001233172"/>
    </source>
</evidence>
<dbReference type="PANTHER" id="PTHR23220:SF122">
    <property type="entry name" value="INTEGRIN ALPHA-PS1"/>
    <property type="match status" value="1"/>
</dbReference>
<dbReference type="SUPFAM" id="SSF69318">
    <property type="entry name" value="Integrin alpha N-terminal domain"/>
    <property type="match status" value="1"/>
</dbReference>
<keyword evidence="5" id="KW-0130">Cell adhesion</keyword>
<proteinExistence type="inferred from homology"/>
<keyword evidence="2" id="KW-0677">Repeat</keyword>
<dbReference type="GO" id="GO:0009897">
    <property type="term" value="C:external side of plasma membrane"/>
    <property type="evidence" value="ECO:0007669"/>
    <property type="project" value="TreeGrafter"/>
</dbReference>
<dbReference type="GO" id="GO:0007160">
    <property type="term" value="P:cell-matrix adhesion"/>
    <property type="evidence" value="ECO:0007669"/>
    <property type="project" value="TreeGrafter"/>
</dbReference>
<gene>
    <name evidence="6" type="ORF">Bpfe_000541</name>
</gene>
<dbReference type="InterPro" id="IPR013517">
    <property type="entry name" value="FG-GAP"/>
</dbReference>
<dbReference type="PANTHER" id="PTHR23220">
    <property type="entry name" value="INTEGRIN ALPHA"/>
    <property type="match status" value="1"/>
</dbReference>
<evidence type="ECO:0000256" key="4">
    <source>
        <dbReference type="PROSITE-ProRule" id="PRU00803"/>
    </source>
</evidence>
<reference evidence="6" key="1">
    <citation type="journal article" date="2023" name="PLoS Negl. Trop. Dis.">
        <title>A genome sequence for Biomphalaria pfeifferi, the major vector snail for the human-infecting parasite Schistosoma mansoni.</title>
        <authorList>
            <person name="Bu L."/>
            <person name="Lu L."/>
            <person name="Laidemitt M.R."/>
            <person name="Zhang S.M."/>
            <person name="Mutuku M."/>
            <person name="Mkoji G."/>
            <person name="Steinauer M."/>
            <person name="Loker E.S."/>
        </authorList>
    </citation>
    <scope>NUCLEOTIDE SEQUENCE</scope>
    <source>
        <strain evidence="6">KasaAsao</strain>
    </source>
</reference>
<name>A0AAD8CDI4_BIOPF</name>
<dbReference type="SMART" id="SM00191">
    <property type="entry name" value="Int_alpha"/>
    <property type="match status" value="2"/>
</dbReference>
<feature type="repeat" description="FG-GAP" evidence="4">
    <location>
        <begin position="64"/>
        <end position="129"/>
    </location>
</feature>
<keyword evidence="1" id="KW-0732">Signal</keyword>
<comment type="caution">
    <text evidence="6">The sequence shown here is derived from an EMBL/GenBank/DDBJ whole genome shotgun (WGS) entry which is preliminary data.</text>
</comment>
<dbReference type="EMBL" id="JASAOG010000001">
    <property type="protein sequence ID" value="KAK0070558.1"/>
    <property type="molecule type" value="Genomic_DNA"/>
</dbReference>
<dbReference type="PRINTS" id="PR01185">
    <property type="entry name" value="INTEGRINA"/>
</dbReference>
<dbReference type="Gene3D" id="2.130.10.130">
    <property type="entry name" value="Integrin alpha, N-terminal"/>
    <property type="match status" value="1"/>
</dbReference>
<keyword evidence="3" id="KW-0325">Glycoprotein</keyword>
<dbReference type="GO" id="GO:0007229">
    <property type="term" value="P:integrin-mediated signaling pathway"/>
    <property type="evidence" value="ECO:0007669"/>
    <property type="project" value="UniProtKB-KW"/>
</dbReference>
<keyword evidence="5 6" id="KW-0401">Integrin</keyword>
<keyword evidence="5" id="KW-0675">Receptor</keyword>
<dbReference type="InterPro" id="IPR028994">
    <property type="entry name" value="Integrin_alpha_N"/>
</dbReference>
<organism evidence="6 7">
    <name type="scientific">Biomphalaria pfeifferi</name>
    <name type="common">Bloodfluke planorb</name>
    <name type="synonym">Freshwater snail</name>
    <dbReference type="NCBI Taxonomy" id="112525"/>
    <lineage>
        <taxon>Eukaryota</taxon>
        <taxon>Metazoa</taxon>
        <taxon>Spiralia</taxon>
        <taxon>Lophotrochozoa</taxon>
        <taxon>Mollusca</taxon>
        <taxon>Gastropoda</taxon>
        <taxon>Heterobranchia</taxon>
        <taxon>Euthyneura</taxon>
        <taxon>Panpulmonata</taxon>
        <taxon>Hygrophila</taxon>
        <taxon>Lymnaeoidea</taxon>
        <taxon>Planorbidae</taxon>
        <taxon>Biomphalaria</taxon>
    </lineage>
</organism>
<feature type="repeat" description="FG-GAP" evidence="4">
    <location>
        <begin position="133"/>
        <end position="190"/>
    </location>
</feature>
<evidence type="ECO:0000256" key="1">
    <source>
        <dbReference type="ARBA" id="ARBA00022729"/>
    </source>
</evidence>
<dbReference type="GO" id="GO:0033627">
    <property type="term" value="P:cell adhesion mediated by integrin"/>
    <property type="evidence" value="ECO:0007669"/>
    <property type="project" value="TreeGrafter"/>
</dbReference>
<dbReference type="GO" id="GO:0005178">
    <property type="term" value="F:integrin binding"/>
    <property type="evidence" value="ECO:0007669"/>
    <property type="project" value="TreeGrafter"/>
</dbReference>
<dbReference type="Proteomes" id="UP001233172">
    <property type="component" value="Unassembled WGS sequence"/>
</dbReference>
<keyword evidence="7" id="KW-1185">Reference proteome</keyword>
<dbReference type="GO" id="GO:0098609">
    <property type="term" value="P:cell-cell adhesion"/>
    <property type="evidence" value="ECO:0007669"/>
    <property type="project" value="TreeGrafter"/>
</dbReference>
<comment type="similarity">
    <text evidence="5">Belongs to the integrin alpha chain family.</text>
</comment>
<dbReference type="Pfam" id="PF01839">
    <property type="entry name" value="FG-GAP"/>
    <property type="match status" value="1"/>
</dbReference>
<dbReference type="AlphaFoldDB" id="A0AAD8CDI4"/>
<sequence length="242" mass="26647">MVKVVNNLNKTSYGYIGYSIKLGRFCGKRASSFCAATGAPGMFNIGQVRLLKRVPKEPKNKQIQVLQRIRGPNMWSRFGHCLGVVNINNNPYDDLLVGAPLYTEWSNPDHVPDQGMVFIYHYSEQSEEYEQENVFLDGSKLPYARFGSALTDIGDSNLDGFVDIVVGAPGENDGAGSIYIYLGSTNGFVNVPSQKIQALQISSKLRGFGFAFSNKQVPPNKQYPVFAATSVLSETVVVFTPK</sequence>
<protein>
    <submittedName>
        <fullName evidence="6">Integrin alpha-4</fullName>
    </submittedName>
</protein>
<reference evidence="6" key="2">
    <citation type="submission" date="2023-04" db="EMBL/GenBank/DDBJ databases">
        <authorList>
            <person name="Bu L."/>
            <person name="Lu L."/>
            <person name="Laidemitt M.R."/>
            <person name="Zhang S.M."/>
            <person name="Mutuku M."/>
            <person name="Mkoji G."/>
            <person name="Steinauer M."/>
            <person name="Loker E.S."/>
        </authorList>
    </citation>
    <scope>NUCLEOTIDE SEQUENCE</scope>
    <source>
        <strain evidence="6">KasaAsao</strain>
        <tissue evidence="6">Whole Snail</tissue>
    </source>
</reference>
<evidence type="ECO:0000256" key="2">
    <source>
        <dbReference type="ARBA" id="ARBA00022737"/>
    </source>
</evidence>
<dbReference type="InterPro" id="IPR000413">
    <property type="entry name" value="Integrin_alpha"/>
</dbReference>